<accession>A0A318URY2</accession>
<keyword evidence="1" id="KW-0732">Signal</keyword>
<dbReference type="PROSITE" id="PS51257">
    <property type="entry name" value="PROKAR_LIPOPROTEIN"/>
    <property type="match status" value="1"/>
</dbReference>
<protein>
    <submittedName>
        <fullName evidence="2">Uncharacterized protein DUF4374</fullName>
    </submittedName>
</protein>
<feature type="chain" id="PRO_5016340814" evidence="1">
    <location>
        <begin position="23"/>
        <end position="395"/>
    </location>
</feature>
<feature type="signal peptide" evidence="1">
    <location>
        <begin position="1"/>
        <end position="22"/>
    </location>
</feature>
<dbReference type="SUPFAM" id="SSF63829">
    <property type="entry name" value="Calcium-dependent phosphotriesterase"/>
    <property type="match status" value="1"/>
</dbReference>
<organism evidence="2 3">
    <name type="scientific">Pedobacter nutrimenti</name>
    <dbReference type="NCBI Taxonomy" id="1241337"/>
    <lineage>
        <taxon>Bacteria</taxon>
        <taxon>Pseudomonadati</taxon>
        <taxon>Bacteroidota</taxon>
        <taxon>Sphingobacteriia</taxon>
        <taxon>Sphingobacteriales</taxon>
        <taxon>Sphingobacteriaceae</taxon>
        <taxon>Pedobacter</taxon>
    </lineage>
</organism>
<dbReference type="OrthoDB" id="1404180at2"/>
<evidence type="ECO:0000313" key="3">
    <source>
        <dbReference type="Proteomes" id="UP000248198"/>
    </source>
</evidence>
<dbReference type="Proteomes" id="UP000248198">
    <property type="component" value="Unassembled WGS sequence"/>
</dbReference>
<dbReference type="EMBL" id="QKLU01000004">
    <property type="protein sequence ID" value="PYF74329.1"/>
    <property type="molecule type" value="Genomic_DNA"/>
</dbReference>
<dbReference type="AlphaFoldDB" id="A0A318URY2"/>
<proteinExistence type="predicted"/>
<sequence>MNKTFKNSLLIALAALSGLMAACSKKSDDVPPPGDNSGVTFAISNVGGAYPSQTTYIQGLKDLNIAALDNSKATELPSFSSQWTYGGAIYMTNFGAPATMTKYTFDASGKAVVAGKLVVPGANTFSSVEFVSATEAYASVGGGLAKVIKFNPSALQQTGEIDLSTVLKKNAASTYYLGMKARDGKLFLGIQYFDSNFNPLENVAFVAVLDLATGKVDKVISDARTSNLFLAGSSVSGFALDSNGDLYIQGQGSGTVPSGILRIKKGATDFDPSYFFDLKAATGKNCSGLYLFSNGLAFTTQIQDPADAYESKGPNFRYYKIDLSAKTSLGDLSAALPNIYGSSTSIMRKFDDSSITFVVSSNKENSIYSYNISNAVVTKKISLNSGTCTGLDKIK</sequence>
<gene>
    <name evidence="2" type="ORF">B0O44_104500</name>
</gene>
<evidence type="ECO:0000256" key="1">
    <source>
        <dbReference type="SAM" id="SignalP"/>
    </source>
</evidence>
<name>A0A318URY2_9SPHI</name>
<keyword evidence="3" id="KW-1185">Reference proteome</keyword>
<evidence type="ECO:0000313" key="2">
    <source>
        <dbReference type="EMBL" id="PYF74329.1"/>
    </source>
</evidence>
<reference evidence="2 3" key="1">
    <citation type="submission" date="2018-06" db="EMBL/GenBank/DDBJ databases">
        <title>Genomic Encyclopedia of Archaeal and Bacterial Type Strains, Phase II (KMG-II): from individual species to whole genera.</title>
        <authorList>
            <person name="Goeker M."/>
        </authorList>
    </citation>
    <scope>NUCLEOTIDE SEQUENCE [LARGE SCALE GENOMIC DNA]</scope>
    <source>
        <strain evidence="2 3">DSM 27372</strain>
    </source>
</reference>
<dbReference type="RefSeq" id="WP_110831544.1">
    <property type="nucleotide sequence ID" value="NZ_QKLU01000004.1"/>
</dbReference>
<comment type="caution">
    <text evidence="2">The sequence shown here is derived from an EMBL/GenBank/DDBJ whole genome shotgun (WGS) entry which is preliminary data.</text>
</comment>